<dbReference type="InterPro" id="IPR004358">
    <property type="entry name" value="Sig_transdc_His_kin-like_C"/>
</dbReference>
<dbReference type="Pfam" id="PF02518">
    <property type="entry name" value="HATPase_c"/>
    <property type="match status" value="1"/>
</dbReference>
<reference evidence="7 8" key="1">
    <citation type="journal article" date="2014" name="ISME J.">
        <title>Adaptation of an abundant Roseobacter RCA organism to pelagic systems revealed by genomic and transcriptomic analyses.</title>
        <authorList>
            <person name="Voget S."/>
            <person name="Wemheuer B."/>
            <person name="Brinkhoff T."/>
            <person name="Vollmers J."/>
            <person name="Dietrich S."/>
            <person name="Giebel H.A."/>
            <person name="Beardsley C."/>
            <person name="Sardemann C."/>
            <person name="Bakenhus I."/>
            <person name="Billerbeck S."/>
            <person name="Daniel R."/>
            <person name="Simon M."/>
        </authorList>
    </citation>
    <scope>NUCLEOTIDE SEQUENCE [LARGE SCALE GENOMIC DNA]</scope>
    <source>
        <strain evidence="7 8">RCA23</strain>
    </source>
</reference>
<dbReference type="InterPro" id="IPR003594">
    <property type="entry name" value="HATPase_dom"/>
</dbReference>
<dbReference type="InterPro" id="IPR036097">
    <property type="entry name" value="HisK_dim/P_sf"/>
</dbReference>
<dbReference type="Gene3D" id="3.40.50.2300">
    <property type="match status" value="1"/>
</dbReference>
<protein>
    <recommendedName>
        <fullName evidence="2">histidine kinase</fullName>
        <ecNumber evidence="2">2.7.13.3</ecNumber>
    </recommendedName>
</protein>
<dbReference type="SMART" id="SM00388">
    <property type="entry name" value="HisKA"/>
    <property type="match status" value="1"/>
</dbReference>
<dbReference type="Proteomes" id="UP000028680">
    <property type="component" value="Chromosome"/>
</dbReference>
<keyword evidence="3 4" id="KW-0597">Phosphoprotein</keyword>
<dbReference type="SMART" id="SM00448">
    <property type="entry name" value="REC"/>
    <property type="match status" value="1"/>
</dbReference>
<evidence type="ECO:0000256" key="3">
    <source>
        <dbReference type="ARBA" id="ARBA00022553"/>
    </source>
</evidence>
<dbReference type="SUPFAM" id="SSF55874">
    <property type="entry name" value="ATPase domain of HSP90 chaperone/DNA topoisomerase II/histidine kinase"/>
    <property type="match status" value="1"/>
</dbReference>
<evidence type="ECO:0000313" key="8">
    <source>
        <dbReference type="Proteomes" id="UP000028680"/>
    </source>
</evidence>
<dbReference type="PROSITE" id="PS50110">
    <property type="entry name" value="RESPONSE_REGULATORY"/>
    <property type="match status" value="1"/>
</dbReference>
<comment type="catalytic activity">
    <reaction evidence="1">
        <text>ATP + protein L-histidine = ADP + protein N-phospho-L-histidine.</text>
        <dbReference type="EC" id="2.7.13.3"/>
    </reaction>
</comment>
<dbReference type="PANTHER" id="PTHR43065">
    <property type="entry name" value="SENSOR HISTIDINE KINASE"/>
    <property type="match status" value="1"/>
</dbReference>
<dbReference type="SMART" id="SM00387">
    <property type="entry name" value="HATPase_c"/>
    <property type="match status" value="1"/>
</dbReference>
<dbReference type="SUPFAM" id="SSF47384">
    <property type="entry name" value="Homodimeric domain of signal transducing histidine kinase"/>
    <property type="match status" value="1"/>
</dbReference>
<accession>A0AAN0RJB4</accession>
<dbReference type="RefSeq" id="WP_052377098.1">
    <property type="nucleotide sequence ID" value="NZ_CP003984.1"/>
</dbReference>
<dbReference type="FunFam" id="1.10.287.130:FF:000037">
    <property type="entry name" value="Hybrid sensor histidine kinase/response regulator"/>
    <property type="match status" value="1"/>
</dbReference>
<dbReference type="EC" id="2.7.13.3" evidence="2"/>
<dbReference type="CDD" id="cd00082">
    <property type="entry name" value="HisKA"/>
    <property type="match status" value="1"/>
</dbReference>
<dbReference type="InterPro" id="IPR036890">
    <property type="entry name" value="HATPase_C_sf"/>
</dbReference>
<gene>
    <name evidence="7" type="ORF">RCA23_c16180</name>
</gene>
<dbReference type="EMBL" id="CP003984">
    <property type="protein sequence ID" value="AII87155.1"/>
    <property type="molecule type" value="Genomic_DNA"/>
</dbReference>
<keyword evidence="8" id="KW-1185">Reference proteome</keyword>
<dbReference type="PROSITE" id="PS50109">
    <property type="entry name" value="HIS_KIN"/>
    <property type="match status" value="1"/>
</dbReference>
<dbReference type="InterPro" id="IPR001789">
    <property type="entry name" value="Sig_transdc_resp-reg_receiver"/>
</dbReference>
<sequence length="467" mass="51340">MFGKKINIGHDITEVFISNQQSLLGWISDVSEGKIWNKSIVLQIPGTKSGTVFQAALSRVFDGQEHVLIAAFSDVTALKSLERQFVQSQKMQAIGQLAGGVAHDFNNLLTAISGHCDLLLLRHDKNDPDFSDLMQIHQNANRAAALIGQLLAFSRKQNLQVKLLNIREIISDLAHLLDRLVGEKVNLLLYHGTKLPMVRADKRQLEQVLMNLVVNARDAMVEGGDVVIRTQSETFDKAQERDSAVIPAGEYVKIQVEDFGSGIPPEHRQKIFEPFFTTKRTGEGTGLGLSTVYGIVKQSNGFIFAESEIGKGTVFDVLIPAVDRRAKQKEQKLIAEVVSQPTQGEQVVLLVEDEAPVRAFASRALRIKGLTVYEADCAEAALKILEDKSLKIDVFVTDVVMPGLDGPTWVRLALMGRPGTRVVFVSGYAEDAFDKQQSEIEGSVFLPKPFSLNDLTQAVLDVVVPAS</sequence>
<dbReference type="InterPro" id="IPR003661">
    <property type="entry name" value="HisK_dim/P_dom"/>
</dbReference>
<feature type="domain" description="Histidine kinase" evidence="5">
    <location>
        <begin position="100"/>
        <end position="323"/>
    </location>
</feature>
<dbReference type="GO" id="GO:0000155">
    <property type="term" value="F:phosphorelay sensor kinase activity"/>
    <property type="evidence" value="ECO:0007669"/>
    <property type="project" value="InterPro"/>
</dbReference>
<name>A0AAN0RJB4_9RHOB</name>
<dbReference type="PANTHER" id="PTHR43065:SF42">
    <property type="entry name" value="TWO-COMPONENT SENSOR PPRA"/>
    <property type="match status" value="1"/>
</dbReference>
<evidence type="ECO:0000259" key="6">
    <source>
        <dbReference type="PROSITE" id="PS50110"/>
    </source>
</evidence>
<dbReference type="Pfam" id="PF00512">
    <property type="entry name" value="HisKA"/>
    <property type="match status" value="1"/>
</dbReference>
<dbReference type="InterPro" id="IPR005467">
    <property type="entry name" value="His_kinase_dom"/>
</dbReference>
<dbReference type="KEGG" id="ptp:RCA23_c16180"/>
<dbReference type="PRINTS" id="PR00344">
    <property type="entry name" value="BCTRLSENSOR"/>
</dbReference>
<dbReference type="Gene3D" id="3.30.565.10">
    <property type="entry name" value="Histidine kinase-like ATPase, C-terminal domain"/>
    <property type="match status" value="1"/>
</dbReference>
<dbReference type="AlphaFoldDB" id="A0AAN0RJB4"/>
<organism evidence="7 8">
    <name type="scientific">Planktomarina temperata RCA23</name>
    <dbReference type="NCBI Taxonomy" id="666509"/>
    <lineage>
        <taxon>Bacteria</taxon>
        <taxon>Pseudomonadati</taxon>
        <taxon>Pseudomonadota</taxon>
        <taxon>Alphaproteobacteria</taxon>
        <taxon>Rhodobacterales</taxon>
        <taxon>Paracoccaceae</taxon>
        <taxon>Planktomarina</taxon>
    </lineage>
</organism>
<evidence type="ECO:0000256" key="4">
    <source>
        <dbReference type="PROSITE-ProRule" id="PRU00169"/>
    </source>
</evidence>
<proteinExistence type="predicted"/>
<feature type="domain" description="Response regulatory" evidence="6">
    <location>
        <begin position="347"/>
        <end position="463"/>
    </location>
</feature>
<dbReference type="Pfam" id="PF00072">
    <property type="entry name" value="Response_reg"/>
    <property type="match status" value="1"/>
</dbReference>
<evidence type="ECO:0000313" key="7">
    <source>
        <dbReference type="EMBL" id="AII87155.1"/>
    </source>
</evidence>
<dbReference type="SUPFAM" id="SSF52172">
    <property type="entry name" value="CheY-like"/>
    <property type="match status" value="1"/>
</dbReference>
<dbReference type="InterPro" id="IPR011006">
    <property type="entry name" value="CheY-like_superfamily"/>
</dbReference>
<dbReference type="Gene3D" id="1.10.287.130">
    <property type="match status" value="1"/>
</dbReference>
<evidence type="ECO:0000256" key="1">
    <source>
        <dbReference type="ARBA" id="ARBA00000085"/>
    </source>
</evidence>
<evidence type="ECO:0000259" key="5">
    <source>
        <dbReference type="PROSITE" id="PS50109"/>
    </source>
</evidence>
<feature type="modified residue" description="4-aspartylphosphate" evidence="4">
    <location>
        <position position="398"/>
    </location>
</feature>
<evidence type="ECO:0000256" key="2">
    <source>
        <dbReference type="ARBA" id="ARBA00012438"/>
    </source>
</evidence>